<name>A0A2N9JLI0_9ACTN</name>
<dbReference type="Pfam" id="PF03806">
    <property type="entry name" value="ABG_transport"/>
    <property type="match status" value="1"/>
</dbReference>
<proteinExistence type="predicted"/>
<evidence type="ECO:0000313" key="3">
    <source>
        <dbReference type="Proteomes" id="UP000238164"/>
    </source>
</evidence>
<keyword evidence="1" id="KW-1133">Transmembrane helix</keyword>
<evidence type="ECO:0000256" key="1">
    <source>
        <dbReference type="SAM" id="Phobius"/>
    </source>
</evidence>
<protein>
    <submittedName>
        <fullName evidence="2">Aminobenzoyl-glutamate transport protein</fullName>
    </submittedName>
</protein>
<accession>A0A2N9JLI0</accession>
<gene>
    <name evidence="2" type="ORF">MPLG2_3411</name>
</gene>
<reference evidence="2 3" key="1">
    <citation type="submission" date="2018-02" db="EMBL/GenBank/DDBJ databases">
        <authorList>
            <person name="Cohen D.B."/>
            <person name="Kent A.D."/>
        </authorList>
    </citation>
    <scope>NUCLEOTIDE SEQUENCE [LARGE SCALE GENOMIC DNA]</scope>
    <source>
        <strain evidence="2">1</strain>
    </source>
</reference>
<keyword evidence="1" id="KW-0812">Transmembrane</keyword>
<dbReference type="KEGG" id="mgg:MPLG2_3411"/>
<dbReference type="InterPro" id="IPR004697">
    <property type="entry name" value="AbgT"/>
</dbReference>
<sequence>MPNPTIMFVYLIAVIAMLSAILAWSGVKVTDEVVTPVPKDEFSQINEHLGGTWSIYDSVTGEPAEVPDFVVSEQTFGVRNLLPVEGARFFFSSFVDNFAGFGVVAVVLVSMAGVRSPNTRA</sequence>
<feature type="transmembrane region" description="Helical" evidence="1">
    <location>
        <begin position="89"/>
        <end position="114"/>
    </location>
</feature>
<keyword evidence="3" id="KW-1185">Reference proteome</keyword>
<dbReference type="GO" id="GO:0015558">
    <property type="term" value="F:secondary active p-aminobenzoyl-glutamate transmembrane transporter activity"/>
    <property type="evidence" value="ECO:0007669"/>
    <property type="project" value="InterPro"/>
</dbReference>
<keyword evidence="1" id="KW-0472">Membrane</keyword>
<dbReference type="AlphaFoldDB" id="A0A2N9JLI0"/>
<dbReference type="EMBL" id="LT985188">
    <property type="protein sequence ID" value="SPD88441.1"/>
    <property type="molecule type" value="Genomic_DNA"/>
</dbReference>
<dbReference type="Proteomes" id="UP000238164">
    <property type="component" value="Chromosome 1"/>
</dbReference>
<dbReference type="RefSeq" id="WP_197709982.1">
    <property type="nucleotide sequence ID" value="NZ_BAAAGO010000001.1"/>
</dbReference>
<evidence type="ECO:0000313" key="2">
    <source>
        <dbReference type="EMBL" id="SPD88441.1"/>
    </source>
</evidence>
<organism evidence="2 3">
    <name type="scientific">Micropruina glycogenica</name>
    <dbReference type="NCBI Taxonomy" id="75385"/>
    <lineage>
        <taxon>Bacteria</taxon>
        <taxon>Bacillati</taxon>
        <taxon>Actinomycetota</taxon>
        <taxon>Actinomycetes</taxon>
        <taxon>Propionibacteriales</taxon>
        <taxon>Nocardioidaceae</taxon>
        <taxon>Micropruina</taxon>
    </lineage>
</organism>
<feature type="transmembrane region" description="Helical" evidence="1">
    <location>
        <begin position="7"/>
        <end position="27"/>
    </location>
</feature>
<dbReference type="GO" id="GO:1902604">
    <property type="term" value="P:p-aminobenzoyl-glutamate transmembrane transport"/>
    <property type="evidence" value="ECO:0007669"/>
    <property type="project" value="InterPro"/>
</dbReference>